<accession>A0A8J2RVZ3</accession>
<dbReference type="EMBL" id="CAKKLH010000281">
    <property type="protein sequence ID" value="CAH0108221.1"/>
    <property type="molecule type" value="Genomic_DNA"/>
</dbReference>
<dbReference type="PANTHER" id="PTHR23279">
    <property type="entry name" value="DEFECTIVE PROBOSCIS EXTENSION RESPONSE DPR -RELATED"/>
    <property type="match status" value="1"/>
</dbReference>
<evidence type="ECO:0000259" key="3">
    <source>
        <dbReference type="PROSITE" id="PS50835"/>
    </source>
</evidence>
<dbReference type="GO" id="GO:0032589">
    <property type="term" value="C:neuron projection membrane"/>
    <property type="evidence" value="ECO:0007669"/>
    <property type="project" value="TreeGrafter"/>
</dbReference>
<keyword evidence="5" id="KW-1185">Reference proteome</keyword>
<dbReference type="SMART" id="SM00408">
    <property type="entry name" value="IGc2"/>
    <property type="match status" value="2"/>
</dbReference>
<feature type="signal peptide" evidence="2">
    <location>
        <begin position="1"/>
        <end position="31"/>
    </location>
</feature>
<dbReference type="OrthoDB" id="10031887at2759"/>
<reference evidence="4" key="1">
    <citation type="submission" date="2021-11" db="EMBL/GenBank/DDBJ databases">
        <authorList>
            <person name="Schell T."/>
        </authorList>
    </citation>
    <scope>NUCLEOTIDE SEQUENCE</scope>
    <source>
        <strain evidence="4">M5</strain>
    </source>
</reference>
<dbReference type="Pfam" id="PF00047">
    <property type="entry name" value="ig"/>
    <property type="match status" value="1"/>
</dbReference>
<gene>
    <name evidence="4" type="ORF">DGAL_LOCUS11590</name>
</gene>
<evidence type="ECO:0000256" key="2">
    <source>
        <dbReference type="SAM" id="SignalP"/>
    </source>
</evidence>
<organism evidence="4 5">
    <name type="scientific">Daphnia galeata</name>
    <dbReference type="NCBI Taxonomy" id="27404"/>
    <lineage>
        <taxon>Eukaryota</taxon>
        <taxon>Metazoa</taxon>
        <taxon>Ecdysozoa</taxon>
        <taxon>Arthropoda</taxon>
        <taxon>Crustacea</taxon>
        <taxon>Branchiopoda</taxon>
        <taxon>Diplostraca</taxon>
        <taxon>Cladocera</taxon>
        <taxon>Anomopoda</taxon>
        <taxon>Daphniidae</taxon>
        <taxon>Daphnia</taxon>
    </lineage>
</organism>
<feature type="chain" id="PRO_5035189979" description="Ig-like domain-containing protein" evidence="2">
    <location>
        <begin position="32"/>
        <end position="419"/>
    </location>
</feature>
<dbReference type="InterPro" id="IPR013783">
    <property type="entry name" value="Ig-like_fold"/>
</dbReference>
<evidence type="ECO:0000313" key="4">
    <source>
        <dbReference type="EMBL" id="CAH0108221.1"/>
    </source>
</evidence>
<dbReference type="InterPro" id="IPR013151">
    <property type="entry name" value="Immunoglobulin_dom"/>
</dbReference>
<dbReference type="AlphaFoldDB" id="A0A8J2RVZ3"/>
<feature type="domain" description="Ig-like" evidence="3">
    <location>
        <begin position="83"/>
        <end position="194"/>
    </location>
</feature>
<feature type="compositionally biased region" description="Polar residues" evidence="1">
    <location>
        <begin position="39"/>
        <end position="48"/>
    </location>
</feature>
<dbReference type="PANTHER" id="PTHR23279:SF45">
    <property type="entry name" value="DEFECTIVE PROBOSCIS EXTENSION RESPONSE 12, ISOFORM C"/>
    <property type="match status" value="1"/>
</dbReference>
<feature type="compositionally biased region" description="Polar residues" evidence="1">
    <location>
        <begin position="68"/>
        <end position="79"/>
    </location>
</feature>
<dbReference type="InterPro" id="IPR003599">
    <property type="entry name" value="Ig_sub"/>
</dbReference>
<dbReference type="InterPro" id="IPR036179">
    <property type="entry name" value="Ig-like_dom_sf"/>
</dbReference>
<dbReference type="InterPro" id="IPR037448">
    <property type="entry name" value="Zig-8"/>
</dbReference>
<feature type="domain" description="Ig-like" evidence="3">
    <location>
        <begin position="198"/>
        <end position="341"/>
    </location>
</feature>
<dbReference type="GO" id="GO:0050808">
    <property type="term" value="P:synapse organization"/>
    <property type="evidence" value="ECO:0007669"/>
    <property type="project" value="TreeGrafter"/>
</dbReference>
<protein>
    <recommendedName>
        <fullName evidence="3">Ig-like domain-containing protein</fullName>
    </recommendedName>
</protein>
<sequence length="419" mass="45822">MNQCLLIRRLFTMSWLLMAFGFLLASSSASASNREKGGSHQQQQLGRNNQHHRRNGTWRNAGMKRAAGTTTTMKSTSILPDSPPFLVATETDASSSSHKTMINVQTSLNGNIFMHCPVDMAEDFQVSWVRLPDWRIVASGRNIYNKDERFRVLHVEGTDEWTLQIKYAALVDQGLYECQVSTETGIMIYYYNVSVIVPDTSIVGGSEYHVDMGSAIQLTCIIRNIPQEPQFVFWYHNDRMINYDSIADSSSSALKMSRDFAGSSSSSSDGSRTRTRPRVEVITEIENNSMTEEGQQHPEGTAADRSVTSQLTIRHVTDMDSGNYTCAPSNAEPASTMVYVSEGDDAAAAIQVSVGETTNVSDVVPANSAVSAASSPISTAAAASASCPNVRTSITSSSLLFLSVCLLALVHRHHIVDPR</sequence>
<proteinExistence type="predicted"/>
<feature type="compositionally biased region" description="Low complexity" evidence="1">
    <location>
        <begin position="259"/>
        <end position="270"/>
    </location>
</feature>
<dbReference type="Proteomes" id="UP000789390">
    <property type="component" value="Unassembled WGS sequence"/>
</dbReference>
<name>A0A8J2RVZ3_9CRUS</name>
<comment type="caution">
    <text evidence="4">The sequence shown here is derived from an EMBL/GenBank/DDBJ whole genome shotgun (WGS) entry which is preliminary data.</text>
</comment>
<feature type="region of interest" description="Disordered" evidence="1">
    <location>
        <begin position="31"/>
        <end position="84"/>
    </location>
</feature>
<dbReference type="SMART" id="SM00409">
    <property type="entry name" value="IG"/>
    <property type="match status" value="2"/>
</dbReference>
<dbReference type="InterPro" id="IPR003598">
    <property type="entry name" value="Ig_sub2"/>
</dbReference>
<evidence type="ECO:0000313" key="5">
    <source>
        <dbReference type="Proteomes" id="UP000789390"/>
    </source>
</evidence>
<evidence type="ECO:0000256" key="1">
    <source>
        <dbReference type="SAM" id="MobiDB-lite"/>
    </source>
</evidence>
<dbReference type="SUPFAM" id="SSF48726">
    <property type="entry name" value="Immunoglobulin"/>
    <property type="match status" value="2"/>
</dbReference>
<dbReference type="PROSITE" id="PS50835">
    <property type="entry name" value="IG_LIKE"/>
    <property type="match status" value="2"/>
</dbReference>
<feature type="region of interest" description="Disordered" evidence="1">
    <location>
        <begin position="258"/>
        <end position="306"/>
    </location>
</feature>
<keyword evidence="2" id="KW-0732">Signal</keyword>
<dbReference type="Gene3D" id="2.60.40.10">
    <property type="entry name" value="Immunoglobulins"/>
    <property type="match status" value="2"/>
</dbReference>
<dbReference type="InterPro" id="IPR007110">
    <property type="entry name" value="Ig-like_dom"/>
</dbReference>